<sequence length="91" mass="9720">MDHSHIFITRVSLKMVLIHTRYSNKSNTSASDATSGGHLTTDPASVAVNIEMEADTGNQVPPSASPIPAEVVVDIESMQNVIQMLTTLVEA</sequence>
<name>A0ABS8SAM4_DATST</name>
<protein>
    <submittedName>
        <fullName evidence="1">Uncharacterized protein</fullName>
    </submittedName>
</protein>
<evidence type="ECO:0000313" key="1">
    <source>
        <dbReference type="EMBL" id="MCD7455878.1"/>
    </source>
</evidence>
<reference evidence="1 2" key="1">
    <citation type="journal article" date="2021" name="BMC Genomics">
        <title>Datura genome reveals duplications of psychoactive alkaloid biosynthetic genes and high mutation rate following tissue culture.</title>
        <authorList>
            <person name="Rajewski A."/>
            <person name="Carter-House D."/>
            <person name="Stajich J."/>
            <person name="Litt A."/>
        </authorList>
    </citation>
    <scope>NUCLEOTIDE SEQUENCE [LARGE SCALE GENOMIC DNA]</scope>
    <source>
        <strain evidence="1">AR-01</strain>
    </source>
</reference>
<proteinExistence type="predicted"/>
<gene>
    <name evidence="1" type="ORF">HAX54_029980</name>
</gene>
<accession>A0ABS8SAM4</accession>
<organism evidence="1 2">
    <name type="scientific">Datura stramonium</name>
    <name type="common">Jimsonweed</name>
    <name type="synonym">Common thornapple</name>
    <dbReference type="NCBI Taxonomy" id="4076"/>
    <lineage>
        <taxon>Eukaryota</taxon>
        <taxon>Viridiplantae</taxon>
        <taxon>Streptophyta</taxon>
        <taxon>Embryophyta</taxon>
        <taxon>Tracheophyta</taxon>
        <taxon>Spermatophyta</taxon>
        <taxon>Magnoliopsida</taxon>
        <taxon>eudicotyledons</taxon>
        <taxon>Gunneridae</taxon>
        <taxon>Pentapetalae</taxon>
        <taxon>asterids</taxon>
        <taxon>lamiids</taxon>
        <taxon>Solanales</taxon>
        <taxon>Solanaceae</taxon>
        <taxon>Solanoideae</taxon>
        <taxon>Datureae</taxon>
        <taxon>Datura</taxon>
    </lineage>
</organism>
<evidence type="ECO:0000313" key="2">
    <source>
        <dbReference type="Proteomes" id="UP000823775"/>
    </source>
</evidence>
<dbReference type="EMBL" id="JACEIK010000374">
    <property type="protein sequence ID" value="MCD7455878.1"/>
    <property type="molecule type" value="Genomic_DNA"/>
</dbReference>
<keyword evidence="2" id="KW-1185">Reference proteome</keyword>
<comment type="caution">
    <text evidence="1">The sequence shown here is derived from an EMBL/GenBank/DDBJ whole genome shotgun (WGS) entry which is preliminary data.</text>
</comment>
<dbReference type="Proteomes" id="UP000823775">
    <property type="component" value="Unassembled WGS sequence"/>
</dbReference>